<evidence type="ECO:0000313" key="4">
    <source>
        <dbReference type="EMBL" id="SPD18684.1"/>
    </source>
</evidence>
<evidence type="ECO:0000259" key="3">
    <source>
        <dbReference type="Pfam" id="PF10536"/>
    </source>
</evidence>
<dbReference type="InterPro" id="IPR044824">
    <property type="entry name" value="MAIN-like"/>
</dbReference>
<dbReference type="PANTHER" id="PTHR46033">
    <property type="entry name" value="PROTEIN MAIN-LIKE 2"/>
    <property type="match status" value="1"/>
</dbReference>
<feature type="region of interest" description="Disordered" evidence="2">
    <location>
        <begin position="563"/>
        <end position="599"/>
    </location>
</feature>
<dbReference type="InterPro" id="IPR019557">
    <property type="entry name" value="AminoTfrase-like_pln_mobile"/>
</dbReference>
<feature type="domain" description="Aminotransferase-like plant mobile" evidence="3">
    <location>
        <begin position="94"/>
        <end position="279"/>
    </location>
</feature>
<gene>
    <name evidence="4" type="ORF">FSB_LOCUS46566</name>
</gene>
<feature type="coiled-coil region" evidence="1">
    <location>
        <begin position="784"/>
        <end position="811"/>
    </location>
</feature>
<dbReference type="PANTHER" id="PTHR46033:SF8">
    <property type="entry name" value="PROTEIN MAINTENANCE OF MERISTEMS-LIKE"/>
    <property type="match status" value="1"/>
</dbReference>
<proteinExistence type="predicted"/>
<organism evidence="4">
    <name type="scientific">Fagus sylvatica</name>
    <name type="common">Beechnut</name>
    <dbReference type="NCBI Taxonomy" id="28930"/>
    <lineage>
        <taxon>Eukaryota</taxon>
        <taxon>Viridiplantae</taxon>
        <taxon>Streptophyta</taxon>
        <taxon>Embryophyta</taxon>
        <taxon>Tracheophyta</taxon>
        <taxon>Spermatophyta</taxon>
        <taxon>Magnoliopsida</taxon>
        <taxon>eudicotyledons</taxon>
        <taxon>Gunneridae</taxon>
        <taxon>Pentapetalae</taxon>
        <taxon>rosids</taxon>
        <taxon>fabids</taxon>
        <taxon>Fagales</taxon>
        <taxon>Fagaceae</taxon>
        <taxon>Fagus</taxon>
    </lineage>
</organism>
<evidence type="ECO:0000256" key="2">
    <source>
        <dbReference type="SAM" id="MobiDB-lite"/>
    </source>
</evidence>
<dbReference type="AlphaFoldDB" id="A0A2N9I3Q5"/>
<dbReference type="EMBL" id="OIVN01004668">
    <property type="protein sequence ID" value="SPD18684.1"/>
    <property type="molecule type" value="Genomic_DNA"/>
</dbReference>
<name>A0A2N9I3Q5_FAGSY</name>
<feature type="region of interest" description="Disordered" evidence="2">
    <location>
        <begin position="421"/>
        <end position="441"/>
    </location>
</feature>
<reference evidence="4" key="1">
    <citation type="submission" date="2018-02" db="EMBL/GenBank/DDBJ databases">
        <authorList>
            <person name="Cohen D.B."/>
            <person name="Kent A.D."/>
        </authorList>
    </citation>
    <scope>NUCLEOTIDE SEQUENCE</scope>
</reference>
<keyword evidence="1" id="KW-0175">Coiled coil</keyword>
<sequence length="826" mass="91710">MAKSSSNSDPCSRAIQIIEALPASQRLTDTLIPHSNAPTSSSSASTSPRCGLGPSFSSYPEDLSPIFPYHSHFASIYQNKVLAPHPFLTRRNACTSSKRVINYYLSIARCLANGVPVDMGSFLLGELYRAMFLLSTEAKQSHGGPVWLIQMWAYSYFPSIVPELHPTIVPCFYGETWIHARFSKEKGILSFPTCFKLFSDTSRRRLPEEFMPFKAKKYGSEDFQQFSSQGFFRGDSAWGACLQSRDLVVIRSTSVGVEAYCPSLMARQFGLVQLLHESYMTNFNNEDDLIKALQGCCPGFLMYQLTNAGIEHIASYVAPQPLQQISPSGKRIIGDSSSQKFATAEVSSDPLINLVDIVTDRVIAHHAGLTEVAFDLRNQQMRCCQANLLQDAAFEKAKESVQSRTPLLMLPALSEQGVRISTKRKSPKVEKEVDSTASPKGAKPFGRKLIKTAAKKPTTKKAKVAEVDEQKQVLSGIIEAQKALEAEDRAIAKKYKKAKKIAKLAVAFQAKTQVEDAKKLAAAFKAKSEAEDAERKCLEAEEEKKRQADKAKEERIAKIAQRLEMKKKEKAQADQKRQQELERKRKEEEGEEKKQEDKKKKIEVEAAKKKRAEQVVPREAKLTKPAVMAPVVSVQQVVQPAIEVRTLIKAVTPSIEAAASLAPRIQEGPGDINKLLEDVSLTLQQCQTPTKTSSTSVSLEPFRDRLQVAINQLKELLQKPVGLILLDDTLVDQFQQVARFFTTHSSVLSEGGRALLAHQLDLQTKASELKSIDQKTVHAESQGLVQEVELISRAEQDIQTLQSEIADLEMLPLMSWAGLSAAFKEL</sequence>
<dbReference type="Pfam" id="PF10536">
    <property type="entry name" value="PMD"/>
    <property type="match status" value="1"/>
</dbReference>
<evidence type="ECO:0000256" key="1">
    <source>
        <dbReference type="SAM" id="Coils"/>
    </source>
</evidence>
<protein>
    <recommendedName>
        <fullName evidence="3">Aminotransferase-like plant mobile domain-containing protein</fullName>
    </recommendedName>
</protein>
<dbReference type="GO" id="GO:0010073">
    <property type="term" value="P:meristem maintenance"/>
    <property type="evidence" value="ECO:0007669"/>
    <property type="project" value="InterPro"/>
</dbReference>
<accession>A0A2N9I3Q5</accession>